<sequence>MSKRLLALRLATHSVKALVSRSGGIVSQGRSSQGRSLTPIAARRGVVSMNFFSALSGLGTKKEIDYSQLTGLPMSFAKEAAEYALQGIVPTKSKDGHSIAVRTSF</sequence>
<dbReference type="AlphaFoldDB" id="A0A7S3NLZ1"/>
<accession>A0A7S3NLZ1</accession>
<gene>
    <name evidence="1" type="ORF">ALAG00032_LOCUS9421</name>
</gene>
<name>A0A7S3NLZ1_9STRA</name>
<protein>
    <submittedName>
        <fullName evidence="1">Uncharacterized protein</fullName>
    </submittedName>
</protein>
<organism evidence="1">
    <name type="scientific">Aureoumbra lagunensis</name>
    <dbReference type="NCBI Taxonomy" id="44058"/>
    <lineage>
        <taxon>Eukaryota</taxon>
        <taxon>Sar</taxon>
        <taxon>Stramenopiles</taxon>
        <taxon>Ochrophyta</taxon>
        <taxon>Pelagophyceae</taxon>
        <taxon>Pelagomonadales</taxon>
        <taxon>Aureoumbra</taxon>
    </lineage>
</organism>
<dbReference type="EMBL" id="HBIJ01014017">
    <property type="protein sequence ID" value="CAE0368658.1"/>
    <property type="molecule type" value="Transcribed_RNA"/>
</dbReference>
<evidence type="ECO:0000313" key="1">
    <source>
        <dbReference type="EMBL" id="CAE0368658.1"/>
    </source>
</evidence>
<reference evidence="1" key="1">
    <citation type="submission" date="2021-01" db="EMBL/GenBank/DDBJ databases">
        <authorList>
            <person name="Corre E."/>
            <person name="Pelletier E."/>
            <person name="Niang G."/>
            <person name="Scheremetjew M."/>
            <person name="Finn R."/>
            <person name="Kale V."/>
            <person name="Holt S."/>
            <person name="Cochrane G."/>
            <person name="Meng A."/>
            <person name="Brown T."/>
            <person name="Cohen L."/>
        </authorList>
    </citation>
    <scope>NUCLEOTIDE SEQUENCE</scope>
    <source>
        <strain evidence="1">CCMP1510</strain>
    </source>
</reference>
<proteinExistence type="predicted"/>